<organism evidence="1 2">
    <name type="scientific">Tetranychus urticae</name>
    <name type="common">Two-spotted spider mite</name>
    <dbReference type="NCBI Taxonomy" id="32264"/>
    <lineage>
        <taxon>Eukaryota</taxon>
        <taxon>Metazoa</taxon>
        <taxon>Ecdysozoa</taxon>
        <taxon>Arthropoda</taxon>
        <taxon>Chelicerata</taxon>
        <taxon>Arachnida</taxon>
        <taxon>Acari</taxon>
        <taxon>Acariformes</taxon>
        <taxon>Trombidiformes</taxon>
        <taxon>Prostigmata</taxon>
        <taxon>Eleutherengona</taxon>
        <taxon>Raphignathae</taxon>
        <taxon>Tetranychoidea</taxon>
        <taxon>Tetranychidae</taxon>
        <taxon>Tetranychus</taxon>
    </lineage>
</organism>
<name>T1JRJ8_TETUR</name>
<reference evidence="1" key="2">
    <citation type="submission" date="2015-06" db="UniProtKB">
        <authorList>
            <consortium name="EnsemblMetazoa"/>
        </authorList>
    </citation>
    <scope>IDENTIFICATION</scope>
</reference>
<protein>
    <submittedName>
        <fullName evidence="1">Uncharacterized protein</fullName>
    </submittedName>
</protein>
<keyword evidence="2" id="KW-1185">Reference proteome</keyword>
<dbReference type="EMBL" id="CAEY01000449">
    <property type="status" value="NOT_ANNOTATED_CDS"/>
    <property type="molecule type" value="Genomic_DNA"/>
</dbReference>
<dbReference type="HOGENOM" id="CLU_2834418_0_0_1"/>
<dbReference type="AlphaFoldDB" id="T1JRJ8"/>
<proteinExistence type="predicted"/>
<sequence>MASFSSNGNSLQIARFIAISVVMCCKNYEEKDFSMKGLANNGIVQPTEDIDCKVVKRLHSGYIGKG</sequence>
<dbReference type="Proteomes" id="UP000015104">
    <property type="component" value="Unassembled WGS sequence"/>
</dbReference>
<accession>T1JRJ8</accession>
<evidence type="ECO:0000313" key="2">
    <source>
        <dbReference type="Proteomes" id="UP000015104"/>
    </source>
</evidence>
<dbReference type="EnsemblMetazoa" id="tetur01g07140.1">
    <property type="protein sequence ID" value="tetur01g07140.1"/>
    <property type="gene ID" value="tetur01g07140"/>
</dbReference>
<evidence type="ECO:0000313" key="1">
    <source>
        <dbReference type="EnsemblMetazoa" id="tetur01g07140.1"/>
    </source>
</evidence>
<reference evidence="2" key="1">
    <citation type="submission" date="2011-08" db="EMBL/GenBank/DDBJ databases">
        <authorList>
            <person name="Rombauts S."/>
        </authorList>
    </citation>
    <scope>NUCLEOTIDE SEQUENCE</scope>
    <source>
        <strain evidence="2">London</strain>
    </source>
</reference>